<dbReference type="Gene3D" id="3.90.25.10">
    <property type="entry name" value="UDP-galactose 4-epimerase, domain 1"/>
    <property type="match status" value="1"/>
</dbReference>
<evidence type="ECO:0000313" key="5">
    <source>
        <dbReference type="Proteomes" id="UP000184330"/>
    </source>
</evidence>
<keyword evidence="1" id="KW-0521">NADP</keyword>
<evidence type="ECO:0000256" key="2">
    <source>
        <dbReference type="ARBA" id="ARBA00023002"/>
    </source>
</evidence>
<dbReference type="InterPro" id="IPR051609">
    <property type="entry name" value="NmrA/Isoflavone_reductase-like"/>
</dbReference>
<organism evidence="4 5">
    <name type="scientific">Phialocephala subalpina</name>
    <dbReference type="NCBI Taxonomy" id="576137"/>
    <lineage>
        <taxon>Eukaryota</taxon>
        <taxon>Fungi</taxon>
        <taxon>Dikarya</taxon>
        <taxon>Ascomycota</taxon>
        <taxon>Pezizomycotina</taxon>
        <taxon>Leotiomycetes</taxon>
        <taxon>Helotiales</taxon>
        <taxon>Mollisiaceae</taxon>
        <taxon>Phialocephala</taxon>
        <taxon>Phialocephala fortinii species complex</taxon>
    </lineage>
</organism>
<dbReference type="OrthoDB" id="419598at2759"/>
<feature type="domain" description="NmrA-like" evidence="3">
    <location>
        <begin position="4"/>
        <end position="153"/>
    </location>
</feature>
<dbReference type="Proteomes" id="UP000184330">
    <property type="component" value="Unassembled WGS sequence"/>
</dbReference>
<dbReference type="PANTHER" id="PTHR47706:SF11">
    <property type="entry name" value="ISOFLAVONE REDUCTASE FAMILY PROTEIN (AFU_ORTHOLOGUE AFUA_1G12510)"/>
    <property type="match status" value="1"/>
</dbReference>
<keyword evidence="2" id="KW-0560">Oxidoreductase</keyword>
<reference evidence="4 5" key="1">
    <citation type="submission" date="2016-03" db="EMBL/GenBank/DDBJ databases">
        <authorList>
            <person name="Ploux O."/>
        </authorList>
    </citation>
    <scope>NUCLEOTIDE SEQUENCE [LARGE SCALE GENOMIC DNA]</scope>
    <source>
        <strain evidence="4 5">UAMH 11012</strain>
    </source>
</reference>
<proteinExistence type="predicted"/>
<accession>A0A1L7XIP2</accession>
<name>A0A1L7XIP2_9HELO</name>
<dbReference type="GO" id="GO:0016491">
    <property type="term" value="F:oxidoreductase activity"/>
    <property type="evidence" value="ECO:0007669"/>
    <property type="project" value="UniProtKB-KW"/>
</dbReference>
<dbReference type="Gene3D" id="3.40.50.720">
    <property type="entry name" value="NAD(P)-binding Rossmann-like Domain"/>
    <property type="match status" value="1"/>
</dbReference>
<sequence>MPSVLILGAGGNFGPSIMTTLLSRKDSFDRIGILTSPSRVSKFFHLGEQGIEILAGSLVDPQFYKGFDTVISLLGNETMKLQPDIIDVAISAGVTHFYPSEFGGDIGRKPFLTERYFRDKHLTRNHLARRAEELKREGKEFRYTLFMCGIFVEVWVMYEGFGMDAKNKTFTFYGSPENVWSFSSMEYVANCTIASLTLPFINPSPCREIRIPNFNTTLINAITTLQEVQGTAYKLVHSSVAEARKEQEHYREIGDIAKELLANQKVQAGRDDIAIPEPWDNDVFEEMGIERKGLRSCFESMKNKGML</sequence>
<dbReference type="InterPro" id="IPR036291">
    <property type="entry name" value="NAD(P)-bd_dom_sf"/>
</dbReference>
<dbReference type="EMBL" id="FJOG01000028">
    <property type="protein sequence ID" value="CZR64827.1"/>
    <property type="molecule type" value="Genomic_DNA"/>
</dbReference>
<dbReference type="Pfam" id="PF05368">
    <property type="entry name" value="NmrA"/>
    <property type="match status" value="1"/>
</dbReference>
<evidence type="ECO:0000259" key="3">
    <source>
        <dbReference type="Pfam" id="PF05368"/>
    </source>
</evidence>
<protein>
    <recommendedName>
        <fullName evidence="3">NmrA-like domain-containing protein</fullName>
    </recommendedName>
</protein>
<dbReference type="InterPro" id="IPR008030">
    <property type="entry name" value="NmrA-like"/>
</dbReference>
<evidence type="ECO:0000313" key="4">
    <source>
        <dbReference type="EMBL" id="CZR64827.1"/>
    </source>
</evidence>
<dbReference type="PANTHER" id="PTHR47706">
    <property type="entry name" value="NMRA-LIKE FAMILY PROTEIN"/>
    <property type="match status" value="1"/>
</dbReference>
<evidence type="ECO:0000256" key="1">
    <source>
        <dbReference type="ARBA" id="ARBA00022857"/>
    </source>
</evidence>
<gene>
    <name evidence="4" type="ORF">PAC_14726</name>
</gene>
<dbReference type="AlphaFoldDB" id="A0A1L7XIP2"/>
<dbReference type="SUPFAM" id="SSF51735">
    <property type="entry name" value="NAD(P)-binding Rossmann-fold domains"/>
    <property type="match status" value="1"/>
</dbReference>
<dbReference type="STRING" id="576137.A0A1L7XIP2"/>
<keyword evidence="5" id="KW-1185">Reference proteome</keyword>